<evidence type="ECO:0000313" key="2">
    <source>
        <dbReference type="EMBL" id="CAK8695620.1"/>
    </source>
</evidence>
<sequence length="209" mass="23580">MNYEPDNRWQDHASSDSVSSSESSSYEDCHEELFQEYKAANTKAGIKKTGIRAFEDRQDQPVNFNKNIFSTQCDKDNYTPLLNEEKQAAKFYDNAIVKQRDRKLVDVPIVDTSGVIVEENENLAQNGHKLDEDGPAEVEKVSSSADRPDAVKDSALVKENCMCQVSAGLNDQNVQGDDNNQMIPDDYPQEESLETGLMRLTNMSYFVLH</sequence>
<feature type="compositionally biased region" description="Low complexity" evidence="1">
    <location>
        <begin position="15"/>
        <end position="24"/>
    </location>
</feature>
<proteinExistence type="predicted"/>
<gene>
    <name evidence="2" type="ORF">CVLEPA_LOCUS28870</name>
</gene>
<keyword evidence="3" id="KW-1185">Reference proteome</keyword>
<accession>A0ABP0GVM5</accession>
<evidence type="ECO:0000313" key="3">
    <source>
        <dbReference type="Proteomes" id="UP001642483"/>
    </source>
</evidence>
<organism evidence="2 3">
    <name type="scientific">Clavelina lepadiformis</name>
    <name type="common">Light-bulb sea squirt</name>
    <name type="synonym">Ascidia lepadiformis</name>
    <dbReference type="NCBI Taxonomy" id="159417"/>
    <lineage>
        <taxon>Eukaryota</taxon>
        <taxon>Metazoa</taxon>
        <taxon>Chordata</taxon>
        <taxon>Tunicata</taxon>
        <taxon>Ascidiacea</taxon>
        <taxon>Aplousobranchia</taxon>
        <taxon>Clavelinidae</taxon>
        <taxon>Clavelina</taxon>
    </lineage>
</organism>
<protein>
    <submittedName>
        <fullName evidence="2">Uncharacterized protein</fullName>
    </submittedName>
</protein>
<reference evidence="2 3" key="1">
    <citation type="submission" date="2024-02" db="EMBL/GenBank/DDBJ databases">
        <authorList>
            <person name="Daric V."/>
            <person name="Darras S."/>
        </authorList>
    </citation>
    <scope>NUCLEOTIDE SEQUENCE [LARGE SCALE GENOMIC DNA]</scope>
</reference>
<evidence type="ECO:0000256" key="1">
    <source>
        <dbReference type="SAM" id="MobiDB-lite"/>
    </source>
</evidence>
<dbReference type="EMBL" id="CAWYQH010000152">
    <property type="protein sequence ID" value="CAK8695620.1"/>
    <property type="molecule type" value="Genomic_DNA"/>
</dbReference>
<feature type="compositionally biased region" description="Basic and acidic residues" evidence="1">
    <location>
        <begin position="1"/>
        <end position="14"/>
    </location>
</feature>
<feature type="region of interest" description="Disordered" evidence="1">
    <location>
        <begin position="1"/>
        <end position="27"/>
    </location>
</feature>
<dbReference type="Proteomes" id="UP001642483">
    <property type="component" value="Unassembled WGS sequence"/>
</dbReference>
<comment type="caution">
    <text evidence="2">The sequence shown here is derived from an EMBL/GenBank/DDBJ whole genome shotgun (WGS) entry which is preliminary data.</text>
</comment>
<name>A0ABP0GVM5_CLALP</name>